<evidence type="ECO:0000313" key="15">
    <source>
        <dbReference type="EMBL" id="QCD35837.1"/>
    </source>
</evidence>
<comment type="similarity">
    <text evidence="4 11">Belongs to the aldose epimerase family.</text>
</comment>
<accession>A0A4V1D1N6</accession>
<dbReference type="Gene3D" id="2.70.98.10">
    <property type="match status" value="1"/>
</dbReference>
<dbReference type="PANTHER" id="PTHR10091">
    <property type="entry name" value="ALDOSE-1-EPIMERASE"/>
    <property type="match status" value="1"/>
</dbReference>
<sequence length="347" mass="37487">MKIESKSVVSPKGDITLYTLTNASGASVTVSSLGAGIVSVVVPDKDGNMVDVALGYANPADYIGDGPCAGKTPGRYANRIAKGKFSINGTEYQLAINNGPNALHGGPEGFMNQNWKSEACGSHVKFTYVAADGEEGYPGKLTATVIYSWNDNNELTIELKAESDKKTIVNLTNHAYFNLDGENSGSVLDHELQLMASRYLPTDDTLIPTGEIAEVKGTPMDFTAPKKLGRDIKADFPALVYGKGYDNCWVVDNWHKHNLSKIAVLESAKSGRVLEVETTQPAVQVYTGNWLAGCPESKSGRGYEDYDGVAIECQGMPDAPNHRNFPSQLLGVGEVYDQTIVYRFKTK</sequence>
<evidence type="ECO:0000256" key="7">
    <source>
        <dbReference type="ARBA" id="ARBA00014165"/>
    </source>
</evidence>
<dbReference type="EC" id="5.1.3.3" evidence="6 11"/>
<evidence type="ECO:0000256" key="10">
    <source>
        <dbReference type="ARBA" id="ARBA00023277"/>
    </source>
</evidence>
<keyword evidence="8" id="KW-0106">Calcium</keyword>
<protein>
    <recommendedName>
        <fullName evidence="7 11">Aldose 1-epimerase</fullName>
        <ecNumber evidence="6 11">5.1.3.3</ecNumber>
    </recommendedName>
</protein>
<dbReference type="PIRSF" id="PIRSF005096">
    <property type="entry name" value="GALM"/>
    <property type="match status" value="1"/>
</dbReference>
<dbReference type="SUPFAM" id="SSF74650">
    <property type="entry name" value="Galactose mutarotase-like"/>
    <property type="match status" value="1"/>
</dbReference>
<feature type="binding site" evidence="14">
    <location>
        <begin position="78"/>
        <end position="79"/>
    </location>
    <ligand>
        <name>beta-D-galactose</name>
        <dbReference type="ChEBI" id="CHEBI:27667"/>
    </ligand>
</feature>
<feature type="binding site" evidence="13">
    <location>
        <position position="246"/>
    </location>
    <ligand>
        <name>beta-D-galactose</name>
        <dbReference type="ChEBI" id="CHEBI:27667"/>
    </ligand>
</feature>
<feature type="binding site" evidence="14">
    <location>
        <begin position="174"/>
        <end position="176"/>
    </location>
    <ligand>
        <name>beta-D-galactose</name>
        <dbReference type="ChEBI" id="CHEBI:27667"/>
    </ligand>
</feature>
<dbReference type="PROSITE" id="PS00545">
    <property type="entry name" value="ALDOSE_1_EPIMERASE"/>
    <property type="match status" value="1"/>
</dbReference>
<dbReference type="InterPro" id="IPR018052">
    <property type="entry name" value="Ald1_epimerase_CS"/>
</dbReference>
<evidence type="ECO:0000256" key="8">
    <source>
        <dbReference type="ARBA" id="ARBA00022837"/>
    </source>
</evidence>
<evidence type="ECO:0000256" key="9">
    <source>
        <dbReference type="ARBA" id="ARBA00023235"/>
    </source>
</evidence>
<dbReference type="GO" id="GO:0005737">
    <property type="term" value="C:cytoplasm"/>
    <property type="evidence" value="ECO:0007669"/>
    <property type="project" value="TreeGrafter"/>
</dbReference>
<keyword evidence="16" id="KW-1185">Reference proteome</keyword>
<evidence type="ECO:0000256" key="5">
    <source>
        <dbReference type="ARBA" id="ARBA00011245"/>
    </source>
</evidence>
<dbReference type="OrthoDB" id="9779408at2"/>
<dbReference type="AlphaFoldDB" id="A0A4V1D1N6"/>
<dbReference type="InterPro" id="IPR014718">
    <property type="entry name" value="GH-type_carb-bd"/>
</dbReference>
<proteinExistence type="inferred from homology"/>
<feature type="active site" description="Proton donor" evidence="12">
    <location>
        <position position="174"/>
    </location>
</feature>
<gene>
    <name evidence="15" type="ORF">E7746_08055</name>
</gene>
<reference evidence="15 16" key="1">
    <citation type="submission" date="2019-02" db="EMBL/GenBank/DDBJ databases">
        <title>Isolation and identification of novel species under the genus Muribaculum.</title>
        <authorList>
            <person name="Miyake S."/>
            <person name="Ding Y."/>
            <person name="Low A."/>
            <person name="Soh M."/>
            <person name="Seedorf H."/>
        </authorList>
    </citation>
    <scope>NUCLEOTIDE SEQUENCE [LARGE SCALE GENOMIC DNA]</scope>
    <source>
        <strain evidence="15 16">TLL-A4</strain>
    </source>
</reference>
<dbReference type="CDD" id="cd09019">
    <property type="entry name" value="galactose_mutarotase_like"/>
    <property type="match status" value="1"/>
</dbReference>
<organism evidence="15 16">
    <name type="scientific">Muribaculum gordoncarteri</name>
    <dbReference type="NCBI Taxonomy" id="2530390"/>
    <lineage>
        <taxon>Bacteria</taxon>
        <taxon>Pseudomonadati</taxon>
        <taxon>Bacteroidota</taxon>
        <taxon>Bacteroidia</taxon>
        <taxon>Bacteroidales</taxon>
        <taxon>Muribaculaceae</taxon>
        <taxon>Muribaculum</taxon>
    </lineage>
</organism>
<dbReference type="NCBIfam" id="NF008277">
    <property type="entry name" value="PRK11055.1"/>
    <property type="match status" value="1"/>
</dbReference>
<dbReference type="GO" id="GO:0033499">
    <property type="term" value="P:galactose catabolic process via UDP-galactose, Leloir pathway"/>
    <property type="evidence" value="ECO:0007669"/>
    <property type="project" value="TreeGrafter"/>
</dbReference>
<dbReference type="GO" id="GO:0030246">
    <property type="term" value="F:carbohydrate binding"/>
    <property type="evidence" value="ECO:0007669"/>
    <property type="project" value="InterPro"/>
</dbReference>
<comment type="catalytic activity">
    <reaction evidence="1 11">
        <text>alpha-D-glucose = beta-D-glucose</text>
        <dbReference type="Rhea" id="RHEA:10264"/>
        <dbReference type="ChEBI" id="CHEBI:15903"/>
        <dbReference type="ChEBI" id="CHEBI:17925"/>
        <dbReference type="EC" id="5.1.3.3"/>
    </reaction>
</comment>
<dbReference type="RefSeq" id="WP_136410475.1">
    <property type="nucleotide sequence ID" value="NZ_CP039393.1"/>
</dbReference>
<evidence type="ECO:0000256" key="1">
    <source>
        <dbReference type="ARBA" id="ARBA00001614"/>
    </source>
</evidence>
<evidence type="ECO:0000256" key="13">
    <source>
        <dbReference type="PIRSR" id="PIRSR005096-2"/>
    </source>
</evidence>
<dbReference type="EMBL" id="CP039393">
    <property type="protein sequence ID" value="QCD35837.1"/>
    <property type="molecule type" value="Genomic_DNA"/>
</dbReference>
<comment type="subunit">
    <text evidence="5">Monomer.</text>
</comment>
<keyword evidence="9 11" id="KW-0413">Isomerase</keyword>
<evidence type="ECO:0000256" key="14">
    <source>
        <dbReference type="PIRSR" id="PIRSR005096-3"/>
    </source>
</evidence>
<evidence type="ECO:0000313" key="16">
    <source>
        <dbReference type="Proteomes" id="UP000297031"/>
    </source>
</evidence>
<comment type="cofactor">
    <cofactor evidence="2">
        <name>Ca(2+)</name>
        <dbReference type="ChEBI" id="CHEBI:29108"/>
    </cofactor>
</comment>
<evidence type="ECO:0000256" key="11">
    <source>
        <dbReference type="PIRNR" id="PIRNR005096"/>
    </source>
</evidence>
<dbReference type="GO" id="GO:0004034">
    <property type="term" value="F:aldose 1-epimerase activity"/>
    <property type="evidence" value="ECO:0007669"/>
    <property type="project" value="UniProtKB-EC"/>
</dbReference>
<dbReference type="InterPro" id="IPR047215">
    <property type="entry name" value="Galactose_mutarotase-like"/>
</dbReference>
<evidence type="ECO:0000256" key="6">
    <source>
        <dbReference type="ARBA" id="ARBA00013185"/>
    </source>
</evidence>
<dbReference type="PANTHER" id="PTHR10091:SF0">
    <property type="entry name" value="GALACTOSE MUTAROTASE"/>
    <property type="match status" value="1"/>
</dbReference>
<comment type="pathway">
    <text evidence="3 11">Carbohydrate metabolism; hexose metabolism.</text>
</comment>
<dbReference type="Proteomes" id="UP000297031">
    <property type="component" value="Chromosome"/>
</dbReference>
<name>A0A4V1D1N6_9BACT</name>
<feature type="active site" description="Proton acceptor" evidence="12">
    <location>
        <position position="312"/>
    </location>
</feature>
<dbReference type="UniPathway" id="UPA00242"/>
<dbReference type="Pfam" id="PF01263">
    <property type="entry name" value="Aldose_epim"/>
    <property type="match status" value="1"/>
</dbReference>
<dbReference type="InterPro" id="IPR011013">
    <property type="entry name" value="Gal_mutarotase_sf_dom"/>
</dbReference>
<evidence type="ECO:0000256" key="2">
    <source>
        <dbReference type="ARBA" id="ARBA00001913"/>
    </source>
</evidence>
<dbReference type="InterPro" id="IPR008183">
    <property type="entry name" value="Aldose_1/G6P_1-epimerase"/>
</dbReference>
<dbReference type="KEGG" id="mgod:E7746_08055"/>
<evidence type="ECO:0000256" key="4">
    <source>
        <dbReference type="ARBA" id="ARBA00006206"/>
    </source>
</evidence>
<evidence type="ECO:0000256" key="3">
    <source>
        <dbReference type="ARBA" id="ARBA00005028"/>
    </source>
</evidence>
<keyword evidence="10 11" id="KW-0119">Carbohydrate metabolism</keyword>
<dbReference type="GO" id="GO:0006006">
    <property type="term" value="P:glucose metabolic process"/>
    <property type="evidence" value="ECO:0007669"/>
    <property type="project" value="TreeGrafter"/>
</dbReference>
<evidence type="ECO:0000256" key="12">
    <source>
        <dbReference type="PIRSR" id="PIRSR005096-1"/>
    </source>
</evidence>
<dbReference type="InterPro" id="IPR015443">
    <property type="entry name" value="Aldose_1-epimerase"/>
</dbReference>